<dbReference type="PRINTS" id="PR00039">
    <property type="entry name" value="HTHLYSR"/>
</dbReference>
<protein>
    <submittedName>
        <fullName evidence="6">LysR family transcriptional regulator</fullName>
    </submittedName>
</protein>
<dbReference type="RefSeq" id="WP_108917390.1">
    <property type="nucleotide sequence ID" value="NZ_BGJY01000016.1"/>
</dbReference>
<sequence>MKLTQLRGLIAIAESGSITAAAAAIGVTQSGLSQALATLEESLGVKLLVRKANGIELTAFGERVLEHARAAFTHVEAIRREAAIAAGEPFGALRIAAFPSVFATFLPPLLRRFRTLHPDIDVIALETDDQEVEIWLDEGSVDIGVVLNPPPERNTITIGRDAWVCVLPSSHRLARRGSSVSFAELTAEPFVLATGGCHIHARTLAEHAGLSLTNIRMEVRDWTSAIALVREGVGVGLAPESTLPENRKGLRVARLDPPLYREFGLAAAPGRTPSRAARLFMDLLQAKR</sequence>
<accession>A0A2U1SQ44</accession>
<dbReference type="PANTHER" id="PTHR30419:SF24">
    <property type="entry name" value="HTH-TYPE TRANSCRIPTIONAL REGULATOR CZCR"/>
    <property type="match status" value="1"/>
</dbReference>
<keyword evidence="4" id="KW-0804">Transcription</keyword>
<dbReference type="Gene3D" id="1.10.10.10">
    <property type="entry name" value="Winged helix-like DNA-binding domain superfamily/Winged helix DNA-binding domain"/>
    <property type="match status" value="1"/>
</dbReference>
<dbReference type="Proteomes" id="UP000245137">
    <property type="component" value="Unassembled WGS sequence"/>
</dbReference>
<dbReference type="InterPro" id="IPR000847">
    <property type="entry name" value="LysR_HTH_N"/>
</dbReference>
<evidence type="ECO:0000256" key="3">
    <source>
        <dbReference type="ARBA" id="ARBA00023125"/>
    </source>
</evidence>
<dbReference type="GO" id="GO:0005829">
    <property type="term" value="C:cytosol"/>
    <property type="evidence" value="ECO:0007669"/>
    <property type="project" value="TreeGrafter"/>
</dbReference>
<dbReference type="OrthoDB" id="9791253at2"/>
<reference evidence="6 7" key="1">
    <citation type="journal article" date="2018" name="Appl. Microbiol. Biotechnol.">
        <title>Co-cultivation of the strictly anaerobic methanogen Methanosarcina barkeri with aerobic methanotrophs in an oxygen-limited membrane bioreactor.</title>
        <authorList>
            <person name="In 't Zandt M.H."/>
            <person name="van den Bosch T.J.M."/>
            <person name="Rijkers R."/>
            <person name="van Kessel M.A.H.J."/>
            <person name="Jetten M.S.M."/>
            <person name="Welte C.U."/>
        </authorList>
    </citation>
    <scope>NUCLEOTIDE SEQUENCE [LARGE SCALE GENOMIC DNA]</scope>
    <source>
        <strain evidence="6 7">DSM 17706</strain>
    </source>
</reference>
<dbReference type="Pfam" id="PF00126">
    <property type="entry name" value="HTH_1"/>
    <property type="match status" value="1"/>
</dbReference>
<dbReference type="GO" id="GO:0003700">
    <property type="term" value="F:DNA-binding transcription factor activity"/>
    <property type="evidence" value="ECO:0007669"/>
    <property type="project" value="InterPro"/>
</dbReference>
<feature type="domain" description="HTH lysR-type" evidence="5">
    <location>
        <begin position="1"/>
        <end position="58"/>
    </location>
</feature>
<keyword evidence="3" id="KW-0238">DNA-binding</keyword>
<dbReference type="PROSITE" id="PS50931">
    <property type="entry name" value="HTH_LYSR"/>
    <property type="match status" value="1"/>
</dbReference>
<dbReference type="InterPro" id="IPR036390">
    <property type="entry name" value="WH_DNA-bd_sf"/>
</dbReference>
<gene>
    <name evidence="6" type="ORF">C5689_11350</name>
</gene>
<evidence type="ECO:0000256" key="2">
    <source>
        <dbReference type="ARBA" id="ARBA00023015"/>
    </source>
</evidence>
<proteinExistence type="inferred from homology"/>
<dbReference type="AlphaFoldDB" id="A0A2U1SQ44"/>
<dbReference type="InterPro" id="IPR036388">
    <property type="entry name" value="WH-like_DNA-bd_sf"/>
</dbReference>
<dbReference type="Pfam" id="PF03466">
    <property type="entry name" value="LysR_substrate"/>
    <property type="match status" value="1"/>
</dbReference>
<keyword evidence="2" id="KW-0805">Transcription regulation</keyword>
<dbReference type="Gene3D" id="3.40.190.290">
    <property type="match status" value="1"/>
</dbReference>
<dbReference type="SUPFAM" id="SSF46785">
    <property type="entry name" value="Winged helix' DNA-binding domain"/>
    <property type="match status" value="1"/>
</dbReference>
<comment type="caution">
    <text evidence="6">The sequence shown here is derived from an EMBL/GenBank/DDBJ whole genome shotgun (WGS) entry which is preliminary data.</text>
</comment>
<dbReference type="InterPro" id="IPR050950">
    <property type="entry name" value="HTH-type_LysR_regulators"/>
</dbReference>
<evidence type="ECO:0000256" key="4">
    <source>
        <dbReference type="ARBA" id="ARBA00023163"/>
    </source>
</evidence>
<evidence type="ECO:0000313" key="7">
    <source>
        <dbReference type="Proteomes" id="UP000245137"/>
    </source>
</evidence>
<dbReference type="PANTHER" id="PTHR30419">
    <property type="entry name" value="HTH-TYPE TRANSCRIPTIONAL REGULATOR YBHD"/>
    <property type="match status" value="1"/>
</dbReference>
<dbReference type="GO" id="GO:0003677">
    <property type="term" value="F:DNA binding"/>
    <property type="evidence" value="ECO:0007669"/>
    <property type="project" value="UniProtKB-KW"/>
</dbReference>
<dbReference type="EMBL" id="PUIV01000016">
    <property type="protein sequence ID" value="PWB93729.1"/>
    <property type="molecule type" value="Genomic_DNA"/>
</dbReference>
<evidence type="ECO:0000259" key="5">
    <source>
        <dbReference type="PROSITE" id="PS50931"/>
    </source>
</evidence>
<evidence type="ECO:0000256" key="1">
    <source>
        <dbReference type="ARBA" id="ARBA00009437"/>
    </source>
</evidence>
<name>A0A2U1SQ44_METSR</name>
<comment type="similarity">
    <text evidence="1">Belongs to the LysR transcriptional regulatory family.</text>
</comment>
<dbReference type="InterPro" id="IPR005119">
    <property type="entry name" value="LysR_subst-bd"/>
</dbReference>
<evidence type="ECO:0000313" key="6">
    <source>
        <dbReference type="EMBL" id="PWB93729.1"/>
    </source>
</evidence>
<dbReference type="FunFam" id="1.10.10.10:FF:000001">
    <property type="entry name" value="LysR family transcriptional regulator"/>
    <property type="match status" value="1"/>
</dbReference>
<organism evidence="6 7">
    <name type="scientific">Methylosinus sporium</name>
    <dbReference type="NCBI Taxonomy" id="428"/>
    <lineage>
        <taxon>Bacteria</taxon>
        <taxon>Pseudomonadati</taxon>
        <taxon>Pseudomonadota</taxon>
        <taxon>Alphaproteobacteria</taxon>
        <taxon>Hyphomicrobiales</taxon>
        <taxon>Methylocystaceae</taxon>
        <taxon>Methylosinus</taxon>
    </lineage>
</organism>
<dbReference type="SUPFAM" id="SSF53850">
    <property type="entry name" value="Periplasmic binding protein-like II"/>
    <property type="match status" value="1"/>
</dbReference>
<dbReference type="CDD" id="cd05466">
    <property type="entry name" value="PBP2_LTTR_substrate"/>
    <property type="match status" value="1"/>
</dbReference>
<keyword evidence="7" id="KW-1185">Reference proteome</keyword>